<keyword evidence="2" id="KW-1185">Reference proteome</keyword>
<dbReference type="Proteomes" id="UP000494106">
    <property type="component" value="Unassembled WGS sequence"/>
</dbReference>
<dbReference type="OrthoDB" id="741027at2759"/>
<accession>A0A8S0Z1W0</accession>
<evidence type="ECO:0000313" key="2">
    <source>
        <dbReference type="Proteomes" id="UP000494106"/>
    </source>
</evidence>
<reference evidence="1 2" key="1">
    <citation type="submission" date="2020-04" db="EMBL/GenBank/DDBJ databases">
        <authorList>
            <person name="Wallbank WR R."/>
            <person name="Pardo Diaz C."/>
            <person name="Kozak K."/>
            <person name="Martin S."/>
            <person name="Jiggins C."/>
            <person name="Moest M."/>
            <person name="Warren A I."/>
            <person name="Byers J.R.P. K."/>
            <person name="Montejo-Kovacevich G."/>
            <person name="Yen C E."/>
        </authorList>
    </citation>
    <scope>NUCLEOTIDE SEQUENCE [LARGE SCALE GENOMIC DNA]</scope>
</reference>
<organism evidence="1 2">
    <name type="scientific">Arctia plantaginis</name>
    <name type="common">Wood tiger moth</name>
    <name type="synonym">Phalaena plantaginis</name>
    <dbReference type="NCBI Taxonomy" id="874455"/>
    <lineage>
        <taxon>Eukaryota</taxon>
        <taxon>Metazoa</taxon>
        <taxon>Ecdysozoa</taxon>
        <taxon>Arthropoda</taxon>
        <taxon>Hexapoda</taxon>
        <taxon>Insecta</taxon>
        <taxon>Pterygota</taxon>
        <taxon>Neoptera</taxon>
        <taxon>Endopterygota</taxon>
        <taxon>Lepidoptera</taxon>
        <taxon>Glossata</taxon>
        <taxon>Ditrysia</taxon>
        <taxon>Noctuoidea</taxon>
        <taxon>Erebidae</taxon>
        <taxon>Arctiinae</taxon>
        <taxon>Arctia</taxon>
    </lineage>
</organism>
<dbReference type="EMBL" id="CADEBC010000208">
    <property type="protein sequence ID" value="CAB3226139.1"/>
    <property type="molecule type" value="Genomic_DNA"/>
</dbReference>
<gene>
    <name evidence="1" type="ORF">APLA_LOCUS2732</name>
</gene>
<dbReference type="AlphaFoldDB" id="A0A8S0Z1W0"/>
<evidence type="ECO:0000313" key="1">
    <source>
        <dbReference type="EMBL" id="CAB3226139.1"/>
    </source>
</evidence>
<protein>
    <submittedName>
        <fullName evidence="1">Uncharacterized protein</fullName>
    </submittedName>
</protein>
<comment type="caution">
    <text evidence="1">The sequence shown here is derived from an EMBL/GenBank/DDBJ whole genome shotgun (WGS) entry which is preliminary data.</text>
</comment>
<name>A0A8S0Z1W0_ARCPL</name>
<sequence>MDNIGFVFDENLPVVRDAKLHNDECCVAVYRSGSGFPSQAPSCSSICGTVVPLYRLTPYQRKRHGHANLVDFVVHEDWLSSTPYLNPLATYAPTPFEIWSLSKHLWLKLRQK</sequence>
<proteinExistence type="predicted"/>